<protein>
    <recommendedName>
        <fullName evidence="3">DUF3445 domain-containing protein</fullName>
    </recommendedName>
</protein>
<evidence type="ECO:0000313" key="1">
    <source>
        <dbReference type="EMBL" id="EJP71290.1"/>
    </source>
</evidence>
<proteinExistence type="predicted"/>
<dbReference type="EMBL" id="JH611157">
    <property type="protein sequence ID" value="EJP71290.1"/>
    <property type="molecule type" value="Genomic_DNA"/>
</dbReference>
<dbReference type="Pfam" id="PF11927">
    <property type="entry name" value="HODM_asu-like"/>
    <property type="match status" value="1"/>
</dbReference>
<evidence type="ECO:0008006" key="3">
    <source>
        <dbReference type="Google" id="ProtNLM"/>
    </source>
</evidence>
<sequence length="260" mass="30471">MCSINNNFWADPPWGDGNRKYRLGLSPIENERWLNRKPDKELINYKKNLLDKNYSDVIAVTDDSLDAQIYLGEVFGVTDSKYPDLIAELSLNIQDDLCLLESKNDQRLIAASICSPSYWDVKKKIGKPLKQIHQPVKSLEEKVGDRIAKFISQAPVMKPFARQNWLIHGDTKRFYLTEEKELTSHPSEWFIRSEKETLCRFHEDYSLFTINVMFQPLKYIHQFHDKKIALIKSLEFMDEDESKYFGGTKKIKSLLEYLHT</sequence>
<accession>J4WPC2</accession>
<dbReference type="InterPro" id="IPR021848">
    <property type="entry name" value="HODM_asu-like"/>
</dbReference>
<dbReference type="STRING" id="1123866.NT01SARS_1097"/>
<reference evidence="1 2" key="1">
    <citation type="journal article" date="2012" name="ISME J.">
        <title>Genomic insights to SAR86, an abundant and uncultivated marine bacterial lineage.</title>
        <authorList>
            <person name="Dupont C.L."/>
            <person name="Rusch D.B."/>
            <person name="Yooseph S."/>
            <person name="Lombardo M.J."/>
            <person name="Richter R.A."/>
            <person name="Valas R."/>
            <person name="Novotny M."/>
            <person name="Yee-Greenbaum J."/>
            <person name="Selengut J.D."/>
            <person name="Haft D.H."/>
            <person name="Halpern A.L."/>
            <person name="Lasken R.S."/>
            <person name="Nealson K."/>
            <person name="Friedman R."/>
            <person name="Venter J.C."/>
        </authorList>
    </citation>
    <scope>NUCLEOTIDE SEQUENCE [LARGE SCALE GENOMIC DNA]</scope>
</reference>
<name>J4WPC2_9GAMM</name>
<dbReference type="Proteomes" id="UP000010305">
    <property type="component" value="Unassembled WGS sequence"/>
</dbReference>
<dbReference type="AlphaFoldDB" id="J4WPC2"/>
<organism evidence="1 2">
    <name type="scientific">SAR86 cluster bacterium SAR86A</name>
    <dbReference type="NCBI Taxonomy" id="1123866"/>
    <lineage>
        <taxon>Bacteria</taxon>
        <taxon>Pseudomonadati</taxon>
        <taxon>Pseudomonadota</taxon>
        <taxon>Gammaproteobacteria</taxon>
        <taxon>SAR86 cluster</taxon>
    </lineage>
</organism>
<evidence type="ECO:0000313" key="2">
    <source>
        <dbReference type="Proteomes" id="UP000010305"/>
    </source>
</evidence>
<dbReference type="HOGENOM" id="CLU_025462_1_0_6"/>
<gene>
    <name evidence="1" type="ORF">NT01SARS_1097</name>
</gene>